<protein>
    <recommendedName>
        <fullName evidence="4">Acetyltransferase</fullName>
    </recommendedName>
</protein>
<accession>A0ABZ2INQ7</accession>
<dbReference type="SUPFAM" id="SSF51161">
    <property type="entry name" value="Trimeric LpxA-like enzymes"/>
    <property type="match status" value="1"/>
</dbReference>
<evidence type="ECO:0008006" key="4">
    <source>
        <dbReference type="Google" id="ProtNLM"/>
    </source>
</evidence>
<organism evidence="2 3">
    <name type="scientific">Parabacteroides absconsus</name>
    <dbReference type="NCBI Taxonomy" id="2951805"/>
    <lineage>
        <taxon>Bacteria</taxon>
        <taxon>Pseudomonadati</taxon>
        <taxon>Bacteroidota</taxon>
        <taxon>Bacteroidia</taxon>
        <taxon>Bacteroidales</taxon>
        <taxon>Tannerellaceae</taxon>
        <taxon>Parabacteroides</taxon>
    </lineage>
</organism>
<keyword evidence="1" id="KW-0812">Transmembrane</keyword>
<name>A0ABZ2INQ7_9BACT</name>
<proteinExistence type="predicted"/>
<keyword evidence="1" id="KW-0472">Membrane</keyword>
<feature type="transmembrane region" description="Helical" evidence="1">
    <location>
        <begin position="20"/>
        <end position="45"/>
    </location>
</feature>
<gene>
    <name evidence="2" type="ORF">NEE14_012385</name>
</gene>
<dbReference type="EMBL" id="CP146284">
    <property type="protein sequence ID" value="WWV65786.1"/>
    <property type="molecule type" value="Genomic_DNA"/>
</dbReference>
<reference evidence="2 3" key="1">
    <citation type="submission" date="2024-02" db="EMBL/GenBank/DDBJ databases">
        <title>Whole genome sequencing of Parabacteroides sp. AD58.</title>
        <authorList>
            <person name="Chaplin A.V."/>
            <person name="Pikina A.P."/>
            <person name="Sokolova S.R."/>
            <person name="Korostin D.O."/>
            <person name="Efimov B.A."/>
        </authorList>
    </citation>
    <scope>NUCLEOTIDE SEQUENCE [LARGE SCALE GENOMIC DNA]</scope>
    <source>
        <strain evidence="2 3">AD58</strain>
    </source>
</reference>
<sequence>MDSNRPTPRRNSWKDNKVKMIWLMLYYGFAYWLPSSFTPLGRIFFARKIRYYVCKHIFLSIGTNVNIESHVNFGSGFEIEIGDNSGIGIKTHMPSNVKIGNNVLMGPECFFLPFNHLYKDKNRLIKEQGYGE</sequence>
<dbReference type="RefSeq" id="WP_251968449.1">
    <property type="nucleotide sequence ID" value="NZ_CP146284.1"/>
</dbReference>
<evidence type="ECO:0000256" key="1">
    <source>
        <dbReference type="SAM" id="Phobius"/>
    </source>
</evidence>
<evidence type="ECO:0000313" key="2">
    <source>
        <dbReference type="EMBL" id="WWV65786.1"/>
    </source>
</evidence>
<dbReference type="Proteomes" id="UP001320603">
    <property type="component" value="Chromosome"/>
</dbReference>
<dbReference type="Gene3D" id="2.160.10.10">
    <property type="entry name" value="Hexapeptide repeat proteins"/>
    <property type="match status" value="1"/>
</dbReference>
<keyword evidence="1" id="KW-1133">Transmembrane helix</keyword>
<evidence type="ECO:0000313" key="3">
    <source>
        <dbReference type="Proteomes" id="UP001320603"/>
    </source>
</evidence>
<dbReference type="InterPro" id="IPR011004">
    <property type="entry name" value="Trimer_LpxA-like_sf"/>
</dbReference>
<keyword evidence="3" id="KW-1185">Reference proteome</keyword>